<dbReference type="PANTHER" id="PTHR30055:SF220">
    <property type="entry name" value="TETR-FAMILY REGULATORY PROTEIN"/>
    <property type="match status" value="1"/>
</dbReference>
<keyword evidence="1" id="KW-0805">Transcription regulation</keyword>
<dbReference type="SUPFAM" id="SSF46689">
    <property type="entry name" value="Homeodomain-like"/>
    <property type="match status" value="1"/>
</dbReference>
<reference evidence="6" key="2">
    <citation type="submission" date="2021-08" db="EMBL/GenBank/DDBJ databases">
        <authorList>
            <person name="Tani A."/>
            <person name="Ola A."/>
            <person name="Ogura Y."/>
            <person name="Katsura K."/>
            <person name="Hayashi T."/>
        </authorList>
    </citation>
    <scope>NUCLEOTIDE SEQUENCE</scope>
    <source>
        <strain evidence="6">DSM 23632</strain>
    </source>
</reference>
<dbReference type="InterPro" id="IPR025996">
    <property type="entry name" value="MT1864/Rv1816-like_C"/>
</dbReference>
<evidence type="ECO:0000256" key="3">
    <source>
        <dbReference type="ARBA" id="ARBA00023163"/>
    </source>
</evidence>
<evidence type="ECO:0000313" key="6">
    <source>
        <dbReference type="EMBL" id="GJE62007.1"/>
    </source>
</evidence>
<organism evidence="6 7">
    <name type="scientific">Methylobacterium trifolii</name>
    <dbReference type="NCBI Taxonomy" id="1003092"/>
    <lineage>
        <taxon>Bacteria</taxon>
        <taxon>Pseudomonadati</taxon>
        <taxon>Pseudomonadota</taxon>
        <taxon>Alphaproteobacteria</taxon>
        <taxon>Hyphomicrobiales</taxon>
        <taxon>Methylobacteriaceae</taxon>
        <taxon>Methylobacterium</taxon>
    </lineage>
</organism>
<dbReference type="Pfam" id="PF00440">
    <property type="entry name" value="TetR_N"/>
    <property type="match status" value="1"/>
</dbReference>
<evidence type="ECO:0000256" key="4">
    <source>
        <dbReference type="PROSITE-ProRule" id="PRU00335"/>
    </source>
</evidence>
<dbReference type="Pfam" id="PF13305">
    <property type="entry name" value="TetR_C_33"/>
    <property type="match status" value="1"/>
</dbReference>
<dbReference type="SUPFAM" id="SSF48498">
    <property type="entry name" value="Tetracyclin repressor-like, C-terminal domain"/>
    <property type="match status" value="1"/>
</dbReference>
<keyword evidence="7" id="KW-1185">Reference proteome</keyword>
<dbReference type="EMBL" id="BPRB01000265">
    <property type="protein sequence ID" value="GJE62007.1"/>
    <property type="molecule type" value="Genomic_DNA"/>
</dbReference>
<evidence type="ECO:0000313" key="7">
    <source>
        <dbReference type="Proteomes" id="UP001055057"/>
    </source>
</evidence>
<proteinExistence type="predicted"/>
<feature type="domain" description="HTH tetR-type" evidence="5">
    <location>
        <begin position="15"/>
        <end position="75"/>
    </location>
</feature>
<sequence length="184" mass="19213">MALSTSGSAERYHHGDLRNALVEAASRLLRAGGREAVSLREAARAAGVSHNAPYRHFPSRDALLAAVAAAGFRLLRDQLEATDRRPVALGRAYLAFAGEDRARFQLMFGQSPAKDAFPDLAEAAGAALAVLDRAVGGPAAPDRVSAATLRAWGLVHGLAHLVAEGQVSEAVAEAALGDEGEARR</sequence>
<keyword evidence="2 4" id="KW-0238">DNA-binding</keyword>
<name>A0ABQ4U593_9HYPH</name>
<feature type="DNA-binding region" description="H-T-H motif" evidence="4">
    <location>
        <begin position="38"/>
        <end position="57"/>
    </location>
</feature>
<dbReference type="InterPro" id="IPR036271">
    <property type="entry name" value="Tet_transcr_reg_TetR-rel_C_sf"/>
</dbReference>
<dbReference type="InterPro" id="IPR050109">
    <property type="entry name" value="HTH-type_TetR-like_transc_reg"/>
</dbReference>
<evidence type="ECO:0000259" key="5">
    <source>
        <dbReference type="PROSITE" id="PS50977"/>
    </source>
</evidence>
<dbReference type="PROSITE" id="PS50977">
    <property type="entry name" value="HTH_TETR_2"/>
    <property type="match status" value="1"/>
</dbReference>
<protein>
    <recommendedName>
        <fullName evidence="5">HTH tetR-type domain-containing protein</fullName>
    </recommendedName>
</protein>
<evidence type="ECO:0000256" key="1">
    <source>
        <dbReference type="ARBA" id="ARBA00023015"/>
    </source>
</evidence>
<dbReference type="InterPro" id="IPR001647">
    <property type="entry name" value="HTH_TetR"/>
</dbReference>
<dbReference type="PANTHER" id="PTHR30055">
    <property type="entry name" value="HTH-TYPE TRANSCRIPTIONAL REGULATOR RUTR"/>
    <property type="match status" value="1"/>
</dbReference>
<evidence type="ECO:0000256" key="2">
    <source>
        <dbReference type="ARBA" id="ARBA00023125"/>
    </source>
</evidence>
<dbReference type="Proteomes" id="UP001055057">
    <property type="component" value="Unassembled WGS sequence"/>
</dbReference>
<dbReference type="Gene3D" id="1.10.357.10">
    <property type="entry name" value="Tetracycline Repressor, domain 2"/>
    <property type="match status" value="1"/>
</dbReference>
<keyword evidence="3" id="KW-0804">Transcription</keyword>
<accession>A0ABQ4U593</accession>
<gene>
    <name evidence="6" type="ORF">MPOCJGCO_4135</name>
</gene>
<dbReference type="InterPro" id="IPR009057">
    <property type="entry name" value="Homeodomain-like_sf"/>
</dbReference>
<comment type="caution">
    <text evidence="6">The sequence shown here is derived from an EMBL/GenBank/DDBJ whole genome shotgun (WGS) entry which is preliminary data.</text>
</comment>
<dbReference type="PRINTS" id="PR00455">
    <property type="entry name" value="HTHTETR"/>
</dbReference>
<dbReference type="RefSeq" id="WP_238184557.1">
    <property type="nucleotide sequence ID" value="NZ_BPRB01000265.1"/>
</dbReference>
<reference evidence="6" key="1">
    <citation type="journal article" date="2021" name="Front. Microbiol.">
        <title>Comprehensive Comparative Genomics and Phenotyping of Methylobacterium Species.</title>
        <authorList>
            <person name="Alessa O."/>
            <person name="Ogura Y."/>
            <person name="Fujitani Y."/>
            <person name="Takami H."/>
            <person name="Hayashi T."/>
            <person name="Sahin N."/>
            <person name="Tani A."/>
        </authorList>
    </citation>
    <scope>NUCLEOTIDE SEQUENCE</scope>
    <source>
        <strain evidence="6">DSM 23632</strain>
    </source>
</reference>